<name>A0ACB9VIH5_9CETA</name>
<accession>A0ACB9VIH5</accession>
<evidence type="ECO:0000313" key="2">
    <source>
        <dbReference type="Proteomes" id="UP001057279"/>
    </source>
</evidence>
<sequence>MGKQFVFEPESSEFAFLLGTLELPQRREFQQGSLGRDWPVPALVCRNGFASFLHEFPELLPTGHMGISRCDPPRMFFRFSLQPEVRSESAQGSVDFAKTSESLAGSRLVGKPKAEDKGNIDPMNGVSSAERDELYAVLNSLAVKRSYFKSSNVEDRNKSVKEKGRERDSGSSIINNSLGKSFQIPTGVTSDASTSRRFTPPSTALSPGKMSEALPLGAPDAGAALAGKLRSGDRSMVEVLADHPGELVRTDSPNFLCSVLPTHWRCNKTLPIAFKVVALGDVPDGTLVTVMAGNDENYSAELRNATAAMKNQVARFNDLRFVGRSGRGKSFTLTITVFTNPPQVATYHRAIKITVDGPREPRRHRQKLDDQTKPGSLSFSERLSELEQLRRTAMRVSPHHPAPTPNPRASLNHSTAFNPQPQSQMQDTRQIQPSPPWSYDQSYQYLGSIASPSVHPATPISPGRASGMTTLSAELSSRLSTAPDLTAFGDPRQFPALPSISDPRMHYPGAFTYSPTPVTSGIGIGMSAMSSATRYHTYLPPPYPGSSQAQGGPFQASSPSYHLYYGASAGSYQFSMVGGERSPPRILPPCTNASTGSALLNPSLPNQSDVVEAEGSHSNSPTNMAPAARLEEAVWRPY</sequence>
<dbReference type="EMBL" id="CM043026">
    <property type="protein sequence ID" value="KAI4589541.1"/>
    <property type="molecule type" value="Genomic_DNA"/>
</dbReference>
<keyword evidence="2" id="KW-1185">Reference proteome</keyword>
<evidence type="ECO:0000313" key="1">
    <source>
        <dbReference type="EMBL" id="KAI4589541.1"/>
    </source>
</evidence>
<comment type="caution">
    <text evidence="1">The sequence shown here is derived from an EMBL/GenBank/DDBJ whole genome shotgun (WGS) entry which is preliminary data.</text>
</comment>
<organism evidence="1 2">
    <name type="scientific">Ovis ammon polii x Ovis aries</name>
    <dbReference type="NCBI Taxonomy" id="2918886"/>
    <lineage>
        <taxon>Eukaryota</taxon>
        <taxon>Metazoa</taxon>
        <taxon>Chordata</taxon>
        <taxon>Craniata</taxon>
        <taxon>Vertebrata</taxon>
        <taxon>Euteleostomi</taxon>
        <taxon>Mammalia</taxon>
        <taxon>Eutheria</taxon>
        <taxon>Laurasiatheria</taxon>
        <taxon>Artiodactyla</taxon>
        <taxon>Ruminantia</taxon>
        <taxon>Pecora</taxon>
        <taxon>Bovidae</taxon>
        <taxon>Caprinae</taxon>
        <taxon>Ovis</taxon>
    </lineage>
</organism>
<reference evidence="1" key="1">
    <citation type="submission" date="2022-03" db="EMBL/GenBank/DDBJ databases">
        <title>Genomic analyses of argali, domestic sheep and their hybrids provide insights into chromosomal evolution, heterosis and genetic basis of agronomic traits.</title>
        <authorList>
            <person name="Li M."/>
        </authorList>
    </citation>
    <scope>NUCLEOTIDE SEQUENCE</scope>
    <source>
        <strain evidence="1">F1 hybrid</strain>
    </source>
</reference>
<gene>
    <name evidence="1" type="ORF">MJG53_000590</name>
</gene>
<dbReference type="Proteomes" id="UP001057279">
    <property type="component" value="Linkage Group LG01"/>
</dbReference>
<protein>
    <submittedName>
        <fullName evidence="1">Uncharacterized protein</fullName>
    </submittedName>
</protein>
<proteinExistence type="predicted"/>